<dbReference type="Proteomes" id="UP001558713">
    <property type="component" value="Unassembled WGS sequence"/>
</dbReference>
<sequence length="234" mass="27037">MSYSENLKDFLHALENVTKLHLSDTKIQELPSWVNTFTRLDRLVLRECKKMVSLPQLSDSLSYLKAVNCESLERLDCSFHNPKIRLYFVNCFKLNKAARELIIQTSTNFAVLPGGEVPEHFTYRATNGSSLTVKLNERPLPISMRFKACILLFKSVNEKVKEVYDRKAMKVSYRILDLGVAVPCRPTHQFLPAPLTEHLYTFEFEVDVRSTMLFFDFQVDSYEAIIKECGVLQL</sequence>
<dbReference type="Pfam" id="PF20160">
    <property type="entry name" value="C-JID"/>
    <property type="match status" value="1"/>
</dbReference>
<evidence type="ECO:0000259" key="3">
    <source>
        <dbReference type="Pfam" id="PF20160"/>
    </source>
</evidence>
<dbReference type="InterPro" id="IPR056789">
    <property type="entry name" value="LRR_R13L1-DRL21"/>
</dbReference>
<dbReference type="Pfam" id="PF25019">
    <property type="entry name" value="LRR_R13L1-DRL21"/>
    <property type="match status" value="1"/>
</dbReference>
<dbReference type="InterPro" id="IPR045344">
    <property type="entry name" value="C-JID"/>
</dbReference>
<dbReference type="AlphaFoldDB" id="A0ABD0ZQ41"/>
<reference evidence="5 6" key="1">
    <citation type="submission" date="2024-04" db="EMBL/GenBank/DDBJ databases">
        <title>Genome assembly C_amara_ONT_v2.</title>
        <authorList>
            <person name="Yant L."/>
            <person name="Moore C."/>
            <person name="Slenker M."/>
        </authorList>
    </citation>
    <scope>NUCLEOTIDE SEQUENCE [LARGE SCALE GENOMIC DNA]</scope>
    <source>
        <tissue evidence="5">Leaf</tissue>
    </source>
</reference>
<organism evidence="5 6">
    <name type="scientific">Cardamine amara subsp. amara</name>
    <dbReference type="NCBI Taxonomy" id="228776"/>
    <lineage>
        <taxon>Eukaryota</taxon>
        <taxon>Viridiplantae</taxon>
        <taxon>Streptophyta</taxon>
        <taxon>Embryophyta</taxon>
        <taxon>Tracheophyta</taxon>
        <taxon>Spermatophyta</taxon>
        <taxon>Magnoliopsida</taxon>
        <taxon>eudicotyledons</taxon>
        <taxon>Gunneridae</taxon>
        <taxon>Pentapetalae</taxon>
        <taxon>rosids</taxon>
        <taxon>malvids</taxon>
        <taxon>Brassicales</taxon>
        <taxon>Brassicaceae</taxon>
        <taxon>Cardamineae</taxon>
        <taxon>Cardamine</taxon>
    </lineage>
</organism>
<accession>A0ABD0ZQ41</accession>
<gene>
    <name evidence="5" type="ORF">V5N11_020634</name>
</gene>
<evidence type="ECO:0000256" key="1">
    <source>
        <dbReference type="ARBA" id="ARBA00022614"/>
    </source>
</evidence>
<protein>
    <submittedName>
        <fullName evidence="5">Disease resistance protein RPP1</fullName>
    </submittedName>
</protein>
<name>A0ABD0ZQ41_CARAN</name>
<comment type="caution">
    <text evidence="5">The sequence shown here is derived from an EMBL/GenBank/DDBJ whole genome shotgun (WGS) entry which is preliminary data.</text>
</comment>
<feature type="domain" description="C-JID" evidence="3">
    <location>
        <begin position="112"/>
        <end position="231"/>
    </location>
</feature>
<dbReference type="SUPFAM" id="SSF52058">
    <property type="entry name" value="L domain-like"/>
    <property type="match status" value="1"/>
</dbReference>
<feature type="domain" description="R13L1/DRL21-like LRR repeat region" evidence="4">
    <location>
        <begin position="8"/>
        <end position="70"/>
    </location>
</feature>
<keyword evidence="6" id="KW-1185">Reference proteome</keyword>
<dbReference type="Gene3D" id="3.80.10.10">
    <property type="entry name" value="Ribonuclease Inhibitor"/>
    <property type="match status" value="1"/>
</dbReference>
<evidence type="ECO:0000313" key="6">
    <source>
        <dbReference type="Proteomes" id="UP001558713"/>
    </source>
</evidence>
<dbReference type="InterPro" id="IPR032675">
    <property type="entry name" value="LRR_dom_sf"/>
</dbReference>
<evidence type="ECO:0000256" key="2">
    <source>
        <dbReference type="ARBA" id="ARBA00022737"/>
    </source>
</evidence>
<evidence type="ECO:0000313" key="5">
    <source>
        <dbReference type="EMBL" id="KAL1188716.1"/>
    </source>
</evidence>
<dbReference type="EMBL" id="JBANAX010000914">
    <property type="protein sequence ID" value="KAL1188716.1"/>
    <property type="molecule type" value="Genomic_DNA"/>
</dbReference>
<keyword evidence="1" id="KW-0433">Leucine-rich repeat</keyword>
<proteinExistence type="predicted"/>
<keyword evidence="2" id="KW-0677">Repeat</keyword>
<evidence type="ECO:0000259" key="4">
    <source>
        <dbReference type="Pfam" id="PF25019"/>
    </source>
</evidence>